<evidence type="ECO:0000256" key="2">
    <source>
        <dbReference type="ARBA" id="ARBA00022801"/>
    </source>
</evidence>
<organism evidence="4">
    <name type="scientific">Timema bartmani</name>
    <dbReference type="NCBI Taxonomy" id="61472"/>
    <lineage>
        <taxon>Eukaryota</taxon>
        <taxon>Metazoa</taxon>
        <taxon>Ecdysozoa</taxon>
        <taxon>Arthropoda</taxon>
        <taxon>Hexapoda</taxon>
        <taxon>Insecta</taxon>
        <taxon>Pterygota</taxon>
        <taxon>Neoptera</taxon>
        <taxon>Polyneoptera</taxon>
        <taxon>Phasmatodea</taxon>
        <taxon>Timematodea</taxon>
        <taxon>Timematoidea</taxon>
        <taxon>Timematidae</taxon>
        <taxon>Timema</taxon>
    </lineage>
</organism>
<dbReference type="GO" id="GO:0016020">
    <property type="term" value="C:membrane"/>
    <property type="evidence" value="ECO:0007669"/>
    <property type="project" value="TreeGrafter"/>
</dbReference>
<dbReference type="PANTHER" id="PTHR43798">
    <property type="entry name" value="MONOACYLGLYCEROL LIPASE"/>
    <property type="match status" value="1"/>
</dbReference>
<dbReference type="InterPro" id="IPR029058">
    <property type="entry name" value="AB_hydrolase_fold"/>
</dbReference>
<dbReference type="PANTHER" id="PTHR43798:SF14">
    <property type="entry name" value="SERINE HYDROLASE-LIKE PROTEIN DDB_G0286239"/>
    <property type="match status" value="1"/>
</dbReference>
<dbReference type="EMBL" id="OD564709">
    <property type="protein sequence ID" value="CAD7439522.1"/>
    <property type="molecule type" value="Genomic_DNA"/>
</dbReference>
<sequence>MLKLLPQLLLKGRKDILLRALSQVPLSQPLAKDVQEIRIPVPWGHIAGKWWGRTDVQPVLGLHGWEENANTFDTLVPLLNLESFLVIDLIGHGMSSHLPHGRLYNYMDFIAMVRFIQRYYKWNKFSILGHSLGSSIGFIYAGLYPDAVEKYVSIDCARTLIMTTLDSELDMIRHTIDSTLALESKLGKDPPFYEFEELVHRVYEGSLHSPTIESCRIILKRGTSEVNKEGKSGYFLSRDPRIRSQWLGKLSKDVYIACASTITCEVLSIRGKQGHLYGGEVEEVYLQTLELMKESALIFEHHEVEGTHHLHLNNPERFFFNAESPWTTTSNALGRHDTQFDNPFISKWWGPMDVKPILCLHGWQDNAGTWDTLAPLLTPGISLLAVDFPGHGLSSPYPRGQPYHQIEYIAFIRRIVNHYKWDKVSLMGHSMGSIISFMYSCTFSDDVNNFIGIDAFKPYSIAPAKLLGTWSSTLDKTLDTMNWHSRNTPTYSYKEMIDLWCKGTKNSVTRDSCEILLKRGAVSKLNDGRYSFTRDSLTKHTLGTGWTHELHLEFASNIKCNILMVRAKQGIMYEKIEYEKQALDIIKNTAGKFEHCEVEVNRVQSVSLFLDNLNTNKITLASVAAWSKALLLQGTRLPLTWRSRLESLSERDDQAEKRGKVDEDHKSHKECEKKRLRQRKELLNVCGALLGLSHGLLEINILSIKAEFWNVCGALLGLLHGPLKINILSIRAGLWNVCGALLGLSCGPLKTNILSIRAELWNVCGALLGLSHGLLEINILFLSIKAEFWNVCGALLGLSHGPLKINILSIRAELWNISGALLGLSHGPLKINILSIIYQSPDRLTGRVETSLLLLPLPMSMVITN</sequence>
<evidence type="ECO:0000313" key="4">
    <source>
        <dbReference type="EMBL" id="CAD7439522.1"/>
    </source>
</evidence>
<name>A0A7R9EQG1_9NEOP</name>
<accession>A0A7R9EQG1</accession>
<reference evidence="4" key="1">
    <citation type="submission" date="2020-11" db="EMBL/GenBank/DDBJ databases">
        <authorList>
            <person name="Tran Van P."/>
        </authorList>
    </citation>
    <scope>NUCLEOTIDE SEQUENCE</scope>
</reference>
<gene>
    <name evidence="4" type="ORF">TBIB3V08_LOCUS2083</name>
</gene>
<dbReference type="InterPro" id="IPR000073">
    <property type="entry name" value="AB_hydrolase_1"/>
</dbReference>
<dbReference type="Pfam" id="PF00561">
    <property type="entry name" value="Abhydrolase_1"/>
    <property type="match status" value="2"/>
</dbReference>
<dbReference type="InterPro" id="IPR050266">
    <property type="entry name" value="AB_hydrolase_sf"/>
</dbReference>
<dbReference type="SUPFAM" id="SSF53474">
    <property type="entry name" value="alpha/beta-Hydrolases"/>
    <property type="match status" value="2"/>
</dbReference>
<dbReference type="AlphaFoldDB" id="A0A7R9EQG1"/>
<evidence type="ECO:0000259" key="3">
    <source>
        <dbReference type="Pfam" id="PF00561"/>
    </source>
</evidence>
<evidence type="ECO:0000256" key="1">
    <source>
        <dbReference type="ARBA" id="ARBA00008645"/>
    </source>
</evidence>
<keyword evidence="2" id="KW-0378">Hydrolase</keyword>
<dbReference type="GO" id="GO:0016787">
    <property type="term" value="F:hydrolase activity"/>
    <property type="evidence" value="ECO:0007669"/>
    <property type="project" value="UniProtKB-KW"/>
</dbReference>
<comment type="similarity">
    <text evidence="1">Belongs to the AB hydrolase superfamily.</text>
</comment>
<proteinExistence type="inferred from homology"/>
<feature type="domain" description="AB hydrolase-1" evidence="3">
    <location>
        <begin position="355"/>
        <end position="479"/>
    </location>
</feature>
<dbReference type="Gene3D" id="3.40.50.1820">
    <property type="entry name" value="alpha/beta hydrolase"/>
    <property type="match status" value="2"/>
</dbReference>
<feature type="domain" description="AB hydrolase-1" evidence="3">
    <location>
        <begin position="58"/>
        <end position="156"/>
    </location>
</feature>
<protein>
    <recommendedName>
        <fullName evidence="3">AB hydrolase-1 domain-containing protein</fullName>
    </recommendedName>
</protein>